<dbReference type="CDD" id="cd00056">
    <property type="entry name" value="ENDO3c"/>
    <property type="match status" value="1"/>
</dbReference>
<dbReference type="PROSITE" id="PS00764">
    <property type="entry name" value="ENDONUCLEASE_III_1"/>
    <property type="match status" value="1"/>
</dbReference>
<keyword evidence="5" id="KW-0378">Hydrolase</keyword>
<keyword evidence="12" id="KW-0255">Endonuclease</keyword>
<evidence type="ECO:0000256" key="7">
    <source>
        <dbReference type="ARBA" id="ARBA00023014"/>
    </source>
</evidence>
<reference evidence="13" key="1">
    <citation type="submission" date="2016-10" db="EMBL/GenBank/DDBJ databases">
        <authorList>
            <person name="Varghese N."/>
            <person name="Submissions S."/>
        </authorList>
    </citation>
    <scope>NUCLEOTIDE SEQUENCE [LARGE SCALE GENOMIC DNA]</scope>
    <source>
        <strain evidence="13">CGMCC 1.6474</strain>
    </source>
</reference>
<evidence type="ECO:0000256" key="5">
    <source>
        <dbReference type="ARBA" id="ARBA00022801"/>
    </source>
</evidence>
<dbReference type="PIRSF" id="PIRSF001435">
    <property type="entry name" value="Nth"/>
    <property type="match status" value="1"/>
</dbReference>
<dbReference type="PANTHER" id="PTHR47203">
    <property type="match status" value="1"/>
</dbReference>
<evidence type="ECO:0000256" key="3">
    <source>
        <dbReference type="ARBA" id="ARBA00022723"/>
    </source>
</evidence>
<gene>
    <name evidence="12" type="ORF">SAMN04488125_11713</name>
</gene>
<keyword evidence="12" id="KW-0540">Nuclease</keyword>
<evidence type="ECO:0000256" key="1">
    <source>
        <dbReference type="ARBA" id="ARBA00001966"/>
    </source>
</evidence>
<proteinExistence type="inferred from homology"/>
<dbReference type="GO" id="GO:0016798">
    <property type="term" value="F:hydrolase activity, acting on glycosyl bonds"/>
    <property type="evidence" value="ECO:0007669"/>
    <property type="project" value="UniProtKB-KW"/>
</dbReference>
<dbReference type="RefSeq" id="WP_091949563.1">
    <property type="nucleotide sequence ID" value="NZ_FOSV01000017.1"/>
</dbReference>
<evidence type="ECO:0000313" key="13">
    <source>
        <dbReference type="Proteomes" id="UP000198804"/>
    </source>
</evidence>
<evidence type="ECO:0000313" key="12">
    <source>
        <dbReference type="EMBL" id="SFL52011.1"/>
    </source>
</evidence>
<keyword evidence="13" id="KW-1185">Reference proteome</keyword>
<dbReference type="GO" id="GO:0006284">
    <property type="term" value="P:base-excision repair"/>
    <property type="evidence" value="ECO:0007669"/>
    <property type="project" value="InterPro"/>
</dbReference>
<keyword evidence="9" id="KW-0326">Glycosidase</keyword>
<accession>A0A1I4IDZ5</accession>
<keyword evidence="6" id="KW-0408">Iron</keyword>
<keyword evidence="4" id="KW-0227">DNA damage</keyword>
<dbReference type="PANTHER" id="PTHR47203:SF1">
    <property type="entry name" value="HYPOTHETICAL BASE EXCISION DNA REPAIR PROTEIN (EUROFUNG)"/>
    <property type="match status" value="1"/>
</dbReference>
<dbReference type="InterPro" id="IPR003265">
    <property type="entry name" value="HhH-GPD_domain"/>
</dbReference>
<dbReference type="GO" id="GO:0004519">
    <property type="term" value="F:endonuclease activity"/>
    <property type="evidence" value="ECO:0007669"/>
    <property type="project" value="UniProtKB-KW"/>
</dbReference>
<evidence type="ECO:0000259" key="11">
    <source>
        <dbReference type="SMART" id="SM00478"/>
    </source>
</evidence>
<dbReference type="InterPro" id="IPR023170">
    <property type="entry name" value="HhH_base_excis_C"/>
</dbReference>
<sequence>MPMLPGLDIPAPRRARRTEPPAPSAALKEKALDIHRRLCGVYGCPIPYFHSLDPLSELISSLLSHRTRNAESGRAFKALRARWPDWAAVEAADATEIEATIRGVTWPELKAPRIKAVLAAVRERNGALDLGFLAEMRVDEARAWLQAIPGIGPKTSAAVLSFSTLRMPALPVDSHHHRVAQRTGLIGRSVDVGPSHPILRAQLPDDWSAQALYDNHEVLMLHGQKVCFHHSPACDACPLLDLCPTGHARMKG</sequence>
<keyword evidence="8" id="KW-0234">DNA repair</keyword>
<feature type="domain" description="HhH-GPD" evidence="11">
    <location>
        <begin position="63"/>
        <end position="225"/>
    </location>
</feature>
<keyword evidence="3" id="KW-0479">Metal-binding</keyword>
<dbReference type="STRING" id="414703.SAMN04488125_11713"/>
<name>A0A1I4IDZ5_9HYPH</name>
<dbReference type="InterPro" id="IPR004035">
    <property type="entry name" value="Endouclease-III_FeS-bd_BS"/>
</dbReference>
<evidence type="ECO:0000256" key="9">
    <source>
        <dbReference type="ARBA" id="ARBA00023295"/>
    </source>
</evidence>
<dbReference type="SMART" id="SM00478">
    <property type="entry name" value="ENDO3c"/>
    <property type="match status" value="1"/>
</dbReference>
<evidence type="ECO:0000256" key="8">
    <source>
        <dbReference type="ARBA" id="ARBA00023204"/>
    </source>
</evidence>
<evidence type="ECO:0000256" key="6">
    <source>
        <dbReference type="ARBA" id="ARBA00023004"/>
    </source>
</evidence>
<dbReference type="EMBL" id="FOSV01000017">
    <property type="protein sequence ID" value="SFL52011.1"/>
    <property type="molecule type" value="Genomic_DNA"/>
</dbReference>
<protein>
    <submittedName>
        <fullName evidence="12">Endonuclease-3</fullName>
    </submittedName>
</protein>
<dbReference type="AlphaFoldDB" id="A0A1I4IDZ5"/>
<dbReference type="OrthoDB" id="9800977at2"/>
<evidence type="ECO:0000256" key="2">
    <source>
        <dbReference type="ARBA" id="ARBA00008343"/>
    </source>
</evidence>
<dbReference type="Gene3D" id="1.10.340.30">
    <property type="entry name" value="Hypothetical protein, domain 2"/>
    <property type="match status" value="1"/>
</dbReference>
<dbReference type="Proteomes" id="UP000198804">
    <property type="component" value="Unassembled WGS sequence"/>
</dbReference>
<evidence type="ECO:0000256" key="10">
    <source>
        <dbReference type="SAM" id="MobiDB-lite"/>
    </source>
</evidence>
<dbReference type="Pfam" id="PF00730">
    <property type="entry name" value="HhH-GPD"/>
    <property type="match status" value="1"/>
</dbReference>
<dbReference type="GO" id="GO:0051536">
    <property type="term" value="F:iron-sulfur cluster binding"/>
    <property type="evidence" value="ECO:0007669"/>
    <property type="project" value="UniProtKB-KW"/>
</dbReference>
<dbReference type="GO" id="GO:0046872">
    <property type="term" value="F:metal ion binding"/>
    <property type="evidence" value="ECO:0007669"/>
    <property type="project" value="UniProtKB-KW"/>
</dbReference>
<keyword evidence="7" id="KW-0411">Iron-sulfur</keyword>
<dbReference type="SUPFAM" id="SSF48150">
    <property type="entry name" value="DNA-glycosylase"/>
    <property type="match status" value="1"/>
</dbReference>
<organism evidence="12 13">
    <name type="scientific">Methylorubrum salsuginis</name>
    <dbReference type="NCBI Taxonomy" id="414703"/>
    <lineage>
        <taxon>Bacteria</taxon>
        <taxon>Pseudomonadati</taxon>
        <taxon>Pseudomonadota</taxon>
        <taxon>Alphaproteobacteria</taxon>
        <taxon>Hyphomicrobiales</taxon>
        <taxon>Methylobacteriaceae</taxon>
        <taxon>Methylorubrum</taxon>
    </lineage>
</organism>
<dbReference type="InterPro" id="IPR011257">
    <property type="entry name" value="DNA_glycosylase"/>
</dbReference>
<comment type="similarity">
    <text evidence="2">Belongs to the Nth/MutY family.</text>
</comment>
<comment type="cofactor">
    <cofactor evidence="1">
        <name>[4Fe-4S] cluster</name>
        <dbReference type="ChEBI" id="CHEBI:49883"/>
    </cofactor>
</comment>
<dbReference type="Gene3D" id="1.10.1670.10">
    <property type="entry name" value="Helix-hairpin-Helix base-excision DNA repair enzymes (C-terminal)"/>
    <property type="match status" value="1"/>
</dbReference>
<evidence type="ECO:0000256" key="4">
    <source>
        <dbReference type="ARBA" id="ARBA00022763"/>
    </source>
</evidence>
<feature type="region of interest" description="Disordered" evidence="10">
    <location>
        <begin position="1"/>
        <end position="26"/>
    </location>
</feature>